<dbReference type="EMBL" id="WJXA01000011">
    <property type="protein sequence ID" value="KAF7127925.1"/>
    <property type="molecule type" value="Genomic_DNA"/>
</dbReference>
<dbReference type="InterPro" id="IPR008271">
    <property type="entry name" value="Ser/Thr_kinase_AS"/>
</dbReference>
<feature type="domain" description="Protein kinase" evidence="17">
    <location>
        <begin position="184"/>
        <end position="557"/>
    </location>
</feature>
<evidence type="ECO:0000256" key="2">
    <source>
        <dbReference type="ARBA" id="ARBA00008536"/>
    </source>
</evidence>
<feature type="compositionally biased region" description="Basic and acidic residues" evidence="16">
    <location>
        <begin position="725"/>
        <end position="743"/>
    </location>
</feature>
<feature type="region of interest" description="Disordered" evidence="16">
    <location>
        <begin position="702"/>
        <end position="747"/>
    </location>
</feature>
<keyword evidence="6" id="KW-0808">Transferase</keyword>
<keyword evidence="14" id="KW-0675">Receptor</keyword>
<evidence type="ECO:0000256" key="7">
    <source>
        <dbReference type="ARBA" id="ARBA00022692"/>
    </source>
</evidence>
<comment type="subcellular location">
    <subcellularLocation>
        <location evidence="1">Cell membrane</location>
        <topology evidence="1">Single-pass type I membrane protein</topology>
    </subcellularLocation>
</comment>
<evidence type="ECO:0000256" key="10">
    <source>
        <dbReference type="ARBA" id="ARBA00022741"/>
    </source>
</evidence>
<dbReference type="InterPro" id="IPR000719">
    <property type="entry name" value="Prot_kinase_dom"/>
</dbReference>
<keyword evidence="19" id="KW-1185">Reference proteome</keyword>
<dbReference type="GO" id="GO:0030246">
    <property type="term" value="F:carbohydrate binding"/>
    <property type="evidence" value="ECO:0007669"/>
    <property type="project" value="UniProtKB-KW"/>
</dbReference>
<dbReference type="AlphaFoldDB" id="A0A834L8V1"/>
<dbReference type="Proteomes" id="UP000626092">
    <property type="component" value="Unassembled WGS sequence"/>
</dbReference>
<keyword evidence="6" id="KW-0723">Serine/threonine-protein kinase</keyword>
<keyword evidence="10" id="KW-0547">Nucleotide-binding</keyword>
<dbReference type="Gene3D" id="1.10.510.10">
    <property type="entry name" value="Transferase(Phosphotransferase) domain 1"/>
    <property type="match status" value="2"/>
</dbReference>
<feature type="compositionally biased region" description="Polar residues" evidence="16">
    <location>
        <begin position="882"/>
        <end position="898"/>
    </location>
</feature>
<dbReference type="PROSITE" id="PS50011">
    <property type="entry name" value="PROTEIN_KINASE_DOM"/>
    <property type="match status" value="1"/>
</dbReference>
<dbReference type="PANTHER" id="PTHR27007">
    <property type="match status" value="1"/>
</dbReference>
<keyword evidence="15" id="KW-0325">Glycoprotein</keyword>
<dbReference type="SMART" id="SM00220">
    <property type="entry name" value="S_TKc"/>
    <property type="match status" value="1"/>
</dbReference>
<dbReference type="GO" id="GO:0004674">
    <property type="term" value="F:protein serine/threonine kinase activity"/>
    <property type="evidence" value="ECO:0007669"/>
    <property type="project" value="UniProtKB-KW"/>
</dbReference>
<feature type="compositionally biased region" description="Basic and acidic residues" evidence="16">
    <location>
        <begin position="461"/>
        <end position="483"/>
    </location>
</feature>
<keyword evidence="7" id="KW-0812">Transmembrane</keyword>
<accession>A0A834L8V1</accession>
<evidence type="ECO:0000313" key="18">
    <source>
        <dbReference type="EMBL" id="KAF7127925.1"/>
    </source>
</evidence>
<evidence type="ECO:0000313" key="19">
    <source>
        <dbReference type="Proteomes" id="UP000626092"/>
    </source>
</evidence>
<evidence type="ECO:0000256" key="11">
    <source>
        <dbReference type="ARBA" id="ARBA00022840"/>
    </source>
</evidence>
<evidence type="ECO:0000256" key="5">
    <source>
        <dbReference type="ARBA" id="ARBA00022475"/>
    </source>
</evidence>
<keyword evidence="13" id="KW-0472">Membrane</keyword>
<dbReference type="GO" id="GO:0002229">
    <property type="term" value="P:defense response to oomycetes"/>
    <property type="evidence" value="ECO:0007669"/>
    <property type="project" value="UniProtKB-ARBA"/>
</dbReference>
<dbReference type="Pfam" id="PF00139">
    <property type="entry name" value="Lectin_legB"/>
    <property type="match status" value="1"/>
</dbReference>
<dbReference type="PROSITE" id="PS00108">
    <property type="entry name" value="PROTEIN_KINASE_ST"/>
    <property type="match status" value="1"/>
</dbReference>
<evidence type="ECO:0000256" key="6">
    <source>
        <dbReference type="ARBA" id="ARBA00022527"/>
    </source>
</evidence>
<dbReference type="Gene3D" id="2.60.120.200">
    <property type="match status" value="1"/>
</dbReference>
<dbReference type="OrthoDB" id="4062651at2759"/>
<dbReference type="InterPro" id="IPR011009">
    <property type="entry name" value="Kinase-like_dom_sf"/>
</dbReference>
<name>A0A834L8V1_RHOSS</name>
<comment type="similarity">
    <text evidence="3">In the C-terminal section; belongs to the protein kinase superfamily. Ser/Thr protein kinase family.</text>
</comment>
<keyword evidence="11" id="KW-0067">ATP-binding</keyword>
<dbReference type="SUPFAM" id="SSF49899">
    <property type="entry name" value="Concanavalin A-like lectins/glucanases"/>
    <property type="match status" value="1"/>
</dbReference>
<evidence type="ECO:0000256" key="1">
    <source>
        <dbReference type="ARBA" id="ARBA00004251"/>
    </source>
</evidence>
<evidence type="ECO:0000256" key="15">
    <source>
        <dbReference type="ARBA" id="ARBA00023180"/>
    </source>
</evidence>
<evidence type="ECO:0000256" key="8">
    <source>
        <dbReference type="ARBA" id="ARBA00022729"/>
    </source>
</evidence>
<evidence type="ECO:0000256" key="14">
    <source>
        <dbReference type="ARBA" id="ARBA00023170"/>
    </source>
</evidence>
<proteinExistence type="inferred from homology"/>
<evidence type="ECO:0000259" key="17">
    <source>
        <dbReference type="PROSITE" id="PS50011"/>
    </source>
</evidence>
<organism evidence="18 19">
    <name type="scientific">Rhododendron simsii</name>
    <name type="common">Sims's rhododendron</name>
    <dbReference type="NCBI Taxonomy" id="118357"/>
    <lineage>
        <taxon>Eukaryota</taxon>
        <taxon>Viridiplantae</taxon>
        <taxon>Streptophyta</taxon>
        <taxon>Embryophyta</taxon>
        <taxon>Tracheophyta</taxon>
        <taxon>Spermatophyta</taxon>
        <taxon>Magnoliopsida</taxon>
        <taxon>eudicotyledons</taxon>
        <taxon>Gunneridae</taxon>
        <taxon>Pentapetalae</taxon>
        <taxon>asterids</taxon>
        <taxon>Ericales</taxon>
        <taxon>Ericaceae</taxon>
        <taxon>Ericoideae</taxon>
        <taxon>Rhodoreae</taxon>
        <taxon>Rhododendron</taxon>
    </lineage>
</organism>
<sequence length="1014" mass="112503">MRLVECVWDLYGMGRLLEAVDTKLGSDFDEQETEQLMIVGLWCAHPDHNFRPKIKQAIHVLNFKAPLPTLPPKLPVLSFFPLPLNTTPNSSSTSQNHYSSYTYDTVSSKLNSSSAASSPSISLLFLDYNKSFLTNLDLQDQNANITTFGNATFSTQGLQLTDLVLRQVEGNSSFADGFAFFLAPNGSHSEGGGAMGLPLKPRNWGEPYGPFVAVEFDTFSNGEDWEADNVGQHHHVAASGFSWRSTSAKEEDEFEVEMSMENEFKSGSGPKKFSYGQLSQATNNFEAGQKLGEEGFGGVYRGFLRESNSYIAVKRISKGSKQGIKGLRFPSLPREKPIDMGNKQCVVHRDVKSSNVMLDSNFNAKLGDFGLARFVDPEKQPETTLLAGTMGYLAPECVVTGKASKESDVYSFGIVALEIACGRKPLDSKVLESQMRLVEWVWDLYGMGRIRIPKFQDAVRDGNWQKEKKEEKEEEVRKGDNRVKNGAAAQSGKSYLQIVRGEKSKSEPNKEVEVCLKAEPAGNGWLHRSAVAILDRLVSMADLRVSFMNEIRQNVVIRAMGGRSVLITFASSEIRDDIIQTKVMQRWFVSVSPWTNEAASLERFVWLSCSGMPLNAWNDKNFKLIGELWGQYIQADDKTLRDEYFAKGRILISTFEASKIDSWIMLDVDNVLYRVHVEEDDRFISPEDWSIDLLKGKSFEIPISDSSSDEEDDDVGDNNEDEDSRTDKLNGNDDNMEENKENESNGILEDEATSAILGTTINQHNQHGDDTIKEGGGVGQKQLPLTQEDGKSMEEKTKSPVQLDKDVSRVVDSMGLDAYHDDGPDTNEAISNLGQQIKKADGLDSVGQMILDPKLVQVEIQENEGHLNNVDRVVDGGGEQRSLIQSTSHRRPTQTLRSASIPDDSRRTAVQKSNLEMAGHPDPLHQPTPPANNAAIQLIILLIDFEDKKERKNRSDCHQDANQTLKKLAKTKTKGLAFFLARDGSDFIAGDAIGLPIDAVTNSTYSIAGLVARI</sequence>
<dbReference type="FunFam" id="1.10.510.10:FF:000240">
    <property type="entry name" value="Lectin-domain containing receptor kinase A4.3"/>
    <property type="match status" value="1"/>
</dbReference>
<dbReference type="GO" id="GO:0005886">
    <property type="term" value="C:plasma membrane"/>
    <property type="evidence" value="ECO:0007669"/>
    <property type="project" value="UniProtKB-SubCell"/>
</dbReference>
<dbReference type="Pfam" id="PF00069">
    <property type="entry name" value="Pkinase"/>
    <property type="match status" value="1"/>
</dbReference>
<reference evidence="18" key="1">
    <citation type="submission" date="2019-11" db="EMBL/GenBank/DDBJ databases">
        <authorList>
            <person name="Liu Y."/>
            <person name="Hou J."/>
            <person name="Li T.-Q."/>
            <person name="Guan C.-H."/>
            <person name="Wu X."/>
            <person name="Wu H.-Z."/>
            <person name="Ling F."/>
            <person name="Zhang R."/>
            <person name="Shi X.-G."/>
            <person name="Ren J.-P."/>
            <person name="Chen E.-F."/>
            <person name="Sun J.-M."/>
        </authorList>
    </citation>
    <scope>NUCLEOTIDE SEQUENCE</scope>
    <source>
        <strain evidence="18">Adult_tree_wgs_1</strain>
        <tissue evidence="18">Leaves</tissue>
    </source>
</reference>
<dbReference type="EC" id="2.7.11.1" evidence="4"/>
<feature type="compositionally biased region" description="Acidic residues" evidence="16">
    <location>
        <begin position="707"/>
        <end position="724"/>
    </location>
</feature>
<evidence type="ECO:0000256" key="4">
    <source>
        <dbReference type="ARBA" id="ARBA00012513"/>
    </source>
</evidence>
<dbReference type="PROSITE" id="PS00307">
    <property type="entry name" value="LECTIN_LEGUME_BETA"/>
    <property type="match status" value="1"/>
</dbReference>
<keyword evidence="5" id="KW-1003">Cell membrane</keyword>
<evidence type="ECO:0000256" key="13">
    <source>
        <dbReference type="ARBA" id="ARBA00023136"/>
    </source>
</evidence>
<dbReference type="SUPFAM" id="SSF56112">
    <property type="entry name" value="Protein kinase-like (PK-like)"/>
    <property type="match status" value="1"/>
</dbReference>
<comment type="caution">
    <text evidence="18">The sequence shown here is derived from an EMBL/GenBank/DDBJ whole genome shotgun (WGS) entry which is preliminary data.</text>
</comment>
<evidence type="ECO:0000256" key="12">
    <source>
        <dbReference type="ARBA" id="ARBA00022989"/>
    </source>
</evidence>
<dbReference type="InterPro" id="IPR013320">
    <property type="entry name" value="ConA-like_dom_sf"/>
</dbReference>
<dbReference type="Gene3D" id="3.30.200.20">
    <property type="entry name" value="Phosphorylase Kinase, domain 1"/>
    <property type="match status" value="1"/>
</dbReference>
<evidence type="ECO:0000256" key="9">
    <source>
        <dbReference type="ARBA" id="ARBA00022734"/>
    </source>
</evidence>
<keyword evidence="6" id="KW-0418">Kinase</keyword>
<gene>
    <name evidence="18" type="ORF">RHSIM_Rhsim11G0140400</name>
</gene>
<comment type="similarity">
    <text evidence="2">In the N-terminal section; belongs to the leguminous lectin family.</text>
</comment>
<keyword evidence="9" id="KW-0430">Lectin</keyword>
<evidence type="ECO:0000256" key="3">
    <source>
        <dbReference type="ARBA" id="ARBA00010217"/>
    </source>
</evidence>
<dbReference type="InterPro" id="IPR019825">
    <property type="entry name" value="Lectin_legB_Mn/Ca_BS"/>
</dbReference>
<dbReference type="GO" id="GO:0005524">
    <property type="term" value="F:ATP binding"/>
    <property type="evidence" value="ECO:0007669"/>
    <property type="project" value="UniProtKB-KW"/>
</dbReference>
<keyword evidence="8" id="KW-0732">Signal</keyword>
<evidence type="ECO:0000256" key="16">
    <source>
        <dbReference type="SAM" id="MobiDB-lite"/>
    </source>
</evidence>
<keyword evidence="12" id="KW-1133">Transmembrane helix</keyword>
<protein>
    <recommendedName>
        <fullName evidence="4">non-specific serine/threonine protein kinase</fullName>
        <ecNumber evidence="4">2.7.11.1</ecNumber>
    </recommendedName>
</protein>
<dbReference type="InterPro" id="IPR050528">
    <property type="entry name" value="L-type_Lectin-RKs"/>
</dbReference>
<feature type="region of interest" description="Disordered" evidence="16">
    <location>
        <begin position="461"/>
        <end position="489"/>
    </location>
</feature>
<feature type="region of interest" description="Disordered" evidence="16">
    <location>
        <begin position="882"/>
        <end position="908"/>
    </location>
</feature>
<dbReference type="InterPro" id="IPR001220">
    <property type="entry name" value="Legume_lectin_dom"/>
</dbReference>